<keyword evidence="6" id="KW-1185">Reference proteome</keyword>
<keyword evidence="3" id="KW-0012">Acyltransferase</keyword>
<dbReference type="Pfam" id="PF02458">
    <property type="entry name" value="Transferase"/>
    <property type="match status" value="1"/>
</dbReference>
<evidence type="ECO:0000256" key="2">
    <source>
        <dbReference type="ARBA" id="ARBA00022679"/>
    </source>
</evidence>
<dbReference type="FunFam" id="3.30.559.10:FF:000008">
    <property type="entry name" value="Tryptamine hydroxycinnamoyl transferase"/>
    <property type="match status" value="1"/>
</dbReference>
<accession>A0A7I8IGP5</accession>
<reference evidence="5 6" key="1">
    <citation type="submission" date="2019-12" db="EMBL/GenBank/DDBJ databases">
        <authorList>
            <person name="Scholz U."/>
            <person name="Mascher M."/>
            <person name="Fiebig A."/>
        </authorList>
    </citation>
    <scope>NUCLEOTIDE SEQUENCE</scope>
</reference>
<dbReference type="Proteomes" id="UP001189122">
    <property type="component" value="Unassembled WGS sequence"/>
</dbReference>
<dbReference type="GO" id="GO:0016747">
    <property type="term" value="F:acyltransferase activity, transferring groups other than amino-acyl groups"/>
    <property type="evidence" value="ECO:0007669"/>
    <property type="project" value="UniProtKB-ARBA"/>
</dbReference>
<sequence length="414" mass="45729">MAAVEAVQVTCDILLKPYYSPSSPPHVLHNAEFPLTPFDVANYNCHVCILYAFRPPMPDNAALREGLTRASRSKRRRHPPQGGHRAVHPGGTPPFDPSAGFLTLHPHPAEGLEVLLQVQLTRFSCGGLTLGLTSHHRIGDGSSICHFLFTWAKLVQGRDVGTLPFFGWSSVCAPRNPARVEFDHLGTEFRRKINLSKMCNQSFHFSKEFIGKLKDMVNGGDPSRRVSTFLSVLTHMWKKTTFARRLPDDEMTQVRLVVNGRQRIRPFVPPEYFGNLVLWAYPKLTAGEVLRASYSHVAQVIREAVNKVDDSYFKSFIDFGEQLKGEGGAEIAATMPVVGDFLNPGIEFNSWLSLQFHELDFGGGLPAAFFPPGLPVEGLMILVPSCGEGGGVDVYLALEKSHAAIMSQVVHSLV</sequence>
<comment type="similarity">
    <text evidence="1">Belongs to the plant acyltransferase family.</text>
</comment>
<feature type="region of interest" description="Disordered" evidence="4">
    <location>
        <begin position="67"/>
        <end position="93"/>
    </location>
</feature>
<gene>
    <name evidence="5" type="ORF">SI7747_03003510</name>
</gene>
<dbReference type="InterPro" id="IPR023213">
    <property type="entry name" value="CAT-like_dom_sf"/>
</dbReference>
<evidence type="ECO:0000313" key="5">
    <source>
        <dbReference type="EMBL" id="CAA2617342.1"/>
    </source>
</evidence>
<evidence type="ECO:0000256" key="1">
    <source>
        <dbReference type="ARBA" id="ARBA00009861"/>
    </source>
</evidence>
<keyword evidence="2" id="KW-0808">Transferase</keyword>
<dbReference type="InterPro" id="IPR050317">
    <property type="entry name" value="Plant_Fungal_Acyltransferase"/>
</dbReference>
<name>A0A7I8IGP5_SPIIN</name>
<protein>
    <submittedName>
        <fullName evidence="5">Uncharacterized protein</fullName>
    </submittedName>
</protein>
<dbReference type="EMBL" id="LR743590">
    <property type="protein sequence ID" value="CAA2617342.1"/>
    <property type="molecule type" value="Genomic_DNA"/>
</dbReference>
<proteinExistence type="inferred from homology"/>
<evidence type="ECO:0000256" key="3">
    <source>
        <dbReference type="ARBA" id="ARBA00023315"/>
    </source>
</evidence>
<organism evidence="5">
    <name type="scientific">Spirodela intermedia</name>
    <name type="common">Intermediate duckweed</name>
    <dbReference type="NCBI Taxonomy" id="51605"/>
    <lineage>
        <taxon>Eukaryota</taxon>
        <taxon>Viridiplantae</taxon>
        <taxon>Streptophyta</taxon>
        <taxon>Embryophyta</taxon>
        <taxon>Tracheophyta</taxon>
        <taxon>Spermatophyta</taxon>
        <taxon>Magnoliopsida</taxon>
        <taxon>Liliopsida</taxon>
        <taxon>Araceae</taxon>
        <taxon>Lemnoideae</taxon>
        <taxon>Spirodela</taxon>
    </lineage>
</organism>
<evidence type="ECO:0000256" key="4">
    <source>
        <dbReference type="SAM" id="MobiDB-lite"/>
    </source>
</evidence>
<dbReference type="AlphaFoldDB" id="A0A7I8IGP5"/>
<dbReference type="PANTHER" id="PTHR31642:SF278">
    <property type="entry name" value="TRYPTAMINE HYDROXYCINNAMOYLTRANSFERASE 1"/>
    <property type="match status" value="1"/>
</dbReference>
<evidence type="ECO:0000313" key="6">
    <source>
        <dbReference type="Proteomes" id="UP001189122"/>
    </source>
</evidence>
<dbReference type="PANTHER" id="PTHR31642">
    <property type="entry name" value="TRICHOTHECENE 3-O-ACETYLTRANSFERASE"/>
    <property type="match status" value="1"/>
</dbReference>
<dbReference type="Gene3D" id="3.30.559.10">
    <property type="entry name" value="Chloramphenicol acetyltransferase-like domain"/>
    <property type="match status" value="2"/>
</dbReference>
<dbReference type="EMBL" id="CACRZD030000003">
    <property type="protein sequence ID" value="CAA6657039.1"/>
    <property type="molecule type" value="Genomic_DNA"/>
</dbReference>